<gene>
    <name evidence="3" type="ORF">FE773_08470</name>
</gene>
<keyword evidence="4" id="KW-1185">Reference proteome</keyword>
<organism evidence="3 4">
    <name type="scientific">Caminibacter mediatlanticus TB-2</name>
    <dbReference type="NCBI Taxonomy" id="391592"/>
    <lineage>
        <taxon>Bacteria</taxon>
        <taxon>Pseudomonadati</taxon>
        <taxon>Campylobacterota</taxon>
        <taxon>Epsilonproteobacteria</taxon>
        <taxon>Nautiliales</taxon>
        <taxon>Nautiliaceae</taxon>
        <taxon>Caminibacter</taxon>
    </lineage>
</organism>
<proteinExistence type="predicted"/>
<feature type="chain" id="PRO_5046169207" evidence="2">
    <location>
        <begin position="19"/>
        <end position="491"/>
    </location>
</feature>
<dbReference type="InterPro" id="IPR021803">
    <property type="entry name" value="DUF3373"/>
</dbReference>
<reference evidence="3 4" key="1">
    <citation type="submission" date="2019-05" db="EMBL/GenBank/DDBJ databases">
        <title>A comparative analysis of the Nautiliaceae.</title>
        <authorList>
            <person name="Grosche A."/>
            <person name="Smedile F."/>
            <person name="Vetriani C."/>
        </authorList>
    </citation>
    <scope>NUCLEOTIDE SEQUENCE [LARGE SCALE GENOMIC DNA]</scope>
    <source>
        <strain evidence="3 4">TB-2</strain>
    </source>
</reference>
<dbReference type="Pfam" id="PF11853">
    <property type="entry name" value="DUF3373"/>
    <property type="match status" value="1"/>
</dbReference>
<evidence type="ECO:0000256" key="2">
    <source>
        <dbReference type="SAM" id="SignalP"/>
    </source>
</evidence>
<keyword evidence="1" id="KW-0175">Coiled coil</keyword>
<evidence type="ECO:0000256" key="1">
    <source>
        <dbReference type="SAM" id="Coils"/>
    </source>
</evidence>
<accession>A0ABX5VAD5</accession>
<feature type="signal peptide" evidence="2">
    <location>
        <begin position="1"/>
        <end position="18"/>
    </location>
</feature>
<evidence type="ECO:0000313" key="4">
    <source>
        <dbReference type="Proteomes" id="UP000306825"/>
    </source>
</evidence>
<feature type="coiled-coil region" evidence="1">
    <location>
        <begin position="20"/>
        <end position="47"/>
    </location>
</feature>
<dbReference type="Proteomes" id="UP000306825">
    <property type="component" value="Chromosome"/>
</dbReference>
<dbReference type="EMBL" id="CP040463">
    <property type="protein sequence ID" value="QCT95223.1"/>
    <property type="molecule type" value="Genomic_DNA"/>
</dbReference>
<evidence type="ECO:0000313" key="3">
    <source>
        <dbReference type="EMBL" id="QCT95223.1"/>
    </source>
</evidence>
<sequence>MKKLLLSSVLVASLFAMNSDSDINTKIQKLEKEIQTLKSELYKTQNKLNPIAANNHLFFSLDIRTTYDAIREKTTDGMGYTTIIPNPDGSVTFSGFNPNIPSKTYTNQIFTNRVILTGVAKPSDNLKATVRIEANNMFGMNSNNQYSPYNNISWVANETPDDINIRLKEAFFNYHFGPNNGLMFSAGRRPATEGFPANLRAGDDPNSPLAHLINMEFDGFSFEIGNDIFSTISDKFSDWGTWIKFCAGRGYSSSKGKWPYDGSPAYSKDNFKNTDFAGFILVPYDDGQYSLWTETVWAWNMKGYNFVTQQDAINAQNGLDFNASMQDLGNYFGFNTIFKADGIGDGISDFLDNTTAFISFALSKTNPKSGKQMLGSTDSKTGTSWWIGADMPGIGDNDRFGVNFVRGSKYWRSMTYGEDTLIGSIAAVRGKAYEVYYNAEIIPHLTAGLRATYIKYDYAGSDAFFGLAGNPDQQVYIEKASDIRAYIRYKF</sequence>
<keyword evidence="2" id="KW-0732">Signal</keyword>
<protein>
    <submittedName>
        <fullName evidence="3">DUF3373 family protein</fullName>
    </submittedName>
</protein>
<name>A0ABX5VAD5_9BACT</name>
<dbReference type="RefSeq" id="WP_138323806.1">
    <property type="nucleotide sequence ID" value="NZ_CP040463.1"/>
</dbReference>